<feature type="compositionally biased region" description="Polar residues" evidence="1">
    <location>
        <begin position="328"/>
        <end position="340"/>
    </location>
</feature>
<dbReference type="PANTHER" id="PTHR14625:SF3">
    <property type="entry name" value="MICROCEPHALIN"/>
    <property type="match status" value="1"/>
</dbReference>
<proteinExistence type="predicted"/>
<reference evidence="3" key="1">
    <citation type="submission" date="2025-08" db="UniProtKB">
        <authorList>
            <consortium name="Ensembl"/>
        </authorList>
    </citation>
    <scope>IDENTIFICATION</scope>
</reference>
<dbReference type="CTD" id="79648"/>
<feature type="region of interest" description="Disordered" evidence="1">
    <location>
        <begin position="612"/>
        <end position="635"/>
    </location>
</feature>
<dbReference type="GO" id="GO:0003677">
    <property type="term" value="F:DNA binding"/>
    <property type="evidence" value="ECO:0007669"/>
    <property type="project" value="InterPro"/>
</dbReference>
<dbReference type="Pfam" id="PF12738">
    <property type="entry name" value="PTCB-BRCT"/>
    <property type="match status" value="1"/>
</dbReference>
<dbReference type="Proteomes" id="UP000472260">
    <property type="component" value="Unassembled WGS sequence"/>
</dbReference>
<feature type="region of interest" description="Disordered" evidence="1">
    <location>
        <begin position="493"/>
        <end position="513"/>
    </location>
</feature>
<feature type="compositionally biased region" description="Polar residues" evidence="1">
    <location>
        <begin position="366"/>
        <end position="386"/>
    </location>
</feature>
<dbReference type="AlphaFoldDB" id="A0A671NNV9"/>
<dbReference type="InterPro" id="IPR011364">
    <property type="entry name" value="BRCA1"/>
</dbReference>
<evidence type="ECO:0000313" key="3">
    <source>
        <dbReference type="Ensembl" id="ENSSANP00000047874.1"/>
    </source>
</evidence>
<feature type="compositionally biased region" description="Low complexity" evidence="1">
    <location>
        <begin position="568"/>
        <end position="578"/>
    </location>
</feature>
<feature type="region of interest" description="Disordered" evidence="1">
    <location>
        <begin position="187"/>
        <end position="216"/>
    </location>
</feature>
<evidence type="ECO:0000313" key="4">
    <source>
        <dbReference type="Proteomes" id="UP000472260"/>
    </source>
</evidence>
<dbReference type="Gene3D" id="3.40.50.10190">
    <property type="entry name" value="BRCT domain"/>
    <property type="match status" value="3"/>
</dbReference>
<dbReference type="CDD" id="cd17716">
    <property type="entry name" value="BRCT_microcephalin_rpt1"/>
    <property type="match status" value="1"/>
</dbReference>
<organism evidence="3 4">
    <name type="scientific">Sinocyclocheilus anshuiensis</name>
    <dbReference type="NCBI Taxonomy" id="1608454"/>
    <lineage>
        <taxon>Eukaryota</taxon>
        <taxon>Metazoa</taxon>
        <taxon>Chordata</taxon>
        <taxon>Craniata</taxon>
        <taxon>Vertebrata</taxon>
        <taxon>Euteleostomi</taxon>
        <taxon>Actinopterygii</taxon>
        <taxon>Neopterygii</taxon>
        <taxon>Teleostei</taxon>
        <taxon>Ostariophysi</taxon>
        <taxon>Cypriniformes</taxon>
        <taxon>Cyprinidae</taxon>
        <taxon>Cyprininae</taxon>
        <taxon>Sinocyclocheilus</taxon>
    </lineage>
</organism>
<feature type="domain" description="BRCT" evidence="2">
    <location>
        <begin position="635"/>
        <end position="726"/>
    </location>
</feature>
<feature type="compositionally biased region" description="Basic and acidic residues" evidence="1">
    <location>
        <begin position="612"/>
        <end position="625"/>
    </location>
</feature>
<dbReference type="GO" id="GO:0006281">
    <property type="term" value="P:DNA repair"/>
    <property type="evidence" value="ECO:0007669"/>
    <property type="project" value="InterPro"/>
</dbReference>
<dbReference type="InterPro" id="IPR022047">
    <property type="entry name" value="Microcephalin-like"/>
</dbReference>
<dbReference type="Ensembl" id="ENSSANT00000050916.1">
    <property type="protein sequence ID" value="ENSSANP00000047874.1"/>
    <property type="gene ID" value="ENSSANG00000024105.1"/>
</dbReference>
<feature type="compositionally biased region" description="Basic residues" evidence="1">
    <location>
        <begin position="476"/>
        <end position="486"/>
    </location>
</feature>
<keyword evidence="4" id="KW-1185">Reference proteome</keyword>
<name>A0A671NNV9_9TELE</name>
<reference evidence="3" key="2">
    <citation type="submission" date="2025-09" db="UniProtKB">
        <authorList>
            <consortium name="Ensembl"/>
        </authorList>
    </citation>
    <scope>IDENTIFICATION</scope>
</reference>
<dbReference type="SMART" id="SM00292">
    <property type="entry name" value="BRCT"/>
    <property type="match status" value="3"/>
</dbReference>
<dbReference type="GO" id="GO:0008270">
    <property type="term" value="F:zinc ion binding"/>
    <property type="evidence" value="ECO:0007669"/>
    <property type="project" value="InterPro"/>
</dbReference>
<dbReference type="GO" id="GO:0004842">
    <property type="term" value="F:ubiquitin-protein transferase activity"/>
    <property type="evidence" value="ECO:0007669"/>
    <property type="project" value="InterPro"/>
</dbReference>
<feature type="region of interest" description="Disordered" evidence="1">
    <location>
        <begin position="534"/>
        <end position="578"/>
    </location>
</feature>
<dbReference type="PRINTS" id="PR00493">
    <property type="entry name" value="BRSTCANCERI"/>
</dbReference>
<dbReference type="InterPro" id="IPR001357">
    <property type="entry name" value="BRCT_dom"/>
</dbReference>
<dbReference type="Pfam" id="PF16589">
    <property type="entry name" value="BRCT_2"/>
    <property type="match status" value="1"/>
</dbReference>
<dbReference type="OrthoDB" id="2384350at2759"/>
<feature type="compositionally biased region" description="Low complexity" evidence="1">
    <location>
        <begin position="341"/>
        <end position="357"/>
    </location>
</feature>
<dbReference type="Pfam" id="PF00533">
    <property type="entry name" value="BRCT"/>
    <property type="match status" value="1"/>
</dbReference>
<feature type="compositionally biased region" description="Polar residues" evidence="1">
    <location>
        <begin position="192"/>
        <end position="205"/>
    </location>
</feature>
<evidence type="ECO:0000256" key="1">
    <source>
        <dbReference type="SAM" id="MobiDB-lite"/>
    </source>
</evidence>
<feature type="region of interest" description="Disordered" evidence="1">
    <location>
        <begin position="321"/>
        <end position="386"/>
    </location>
</feature>
<protein>
    <recommendedName>
        <fullName evidence="2">BRCT domain-containing protein</fullName>
    </recommendedName>
</protein>
<dbReference type="PROSITE" id="PS50172">
    <property type="entry name" value="BRCT"/>
    <property type="match status" value="3"/>
</dbReference>
<dbReference type="SUPFAM" id="SSF52113">
    <property type="entry name" value="BRCT domain"/>
    <property type="match status" value="3"/>
</dbReference>
<feature type="region of interest" description="Disordered" evidence="1">
    <location>
        <begin position="467"/>
        <end position="486"/>
    </location>
</feature>
<feature type="domain" description="BRCT" evidence="2">
    <location>
        <begin position="6"/>
        <end position="98"/>
    </location>
</feature>
<dbReference type="GO" id="GO:0000278">
    <property type="term" value="P:mitotic cell cycle"/>
    <property type="evidence" value="ECO:0007669"/>
    <property type="project" value="TreeGrafter"/>
</dbReference>
<dbReference type="FunFam" id="3.40.50.10190:FF:000047">
    <property type="entry name" value="Microcephalin"/>
    <property type="match status" value="1"/>
</dbReference>
<dbReference type="KEGG" id="sanh:107679428"/>
<dbReference type="PANTHER" id="PTHR14625">
    <property type="entry name" value="MICROCEPHALIN"/>
    <property type="match status" value="1"/>
</dbReference>
<evidence type="ECO:0000259" key="2">
    <source>
        <dbReference type="PROSITE" id="PS50172"/>
    </source>
</evidence>
<dbReference type="InterPro" id="IPR036420">
    <property type="entry name" value="BRCT_dom_sf"/>
</dbReference>
<dbReference type="GO" id="GO:0005634">
    <property type="term" value="C:nucleus"/>
    <property type="evidence" value="ECO:0007669"/>
    <property type="project" value="InterPro"/>
</dbReference>
<dbReference type="CDD" id="cd17736">
    <property type="entry name" value="BRCT_microcephalin_rpt2"/>
    <property type="match status" value="1"/>
</dbReference>
<sequence length="830" mass="93232">MTGKNTSTGFLKDVVAYVDVWSASRMEDYSDPFIQQLQDMGAEVSKTLNKQVTHVVFKHGRPSTWKKAQKMGVRIVSVHWVARCKESNERVDENLFPAQNEESKLLHRNKRTHRCMQPRDIPIKTPENDRRLKKKLDKMMEGLISSSPIVSDTSPFVIDEENGVVYSPSLKRSDSMAQRLREMRAQREHLSPTASQMLDSASECNSPLRPPLGESPTLSFLQQLEEEPLDCFSTSHYHSSKKRDEQEKQNCNKKLTMKMTSKAKKQTPPESDTAMVMCNLAGVETHSKVSPIFSRSRRSSVNNIGGKKQSTLESYIDNTCSERKQSSHLKPQTENSGISTELSGSPERPESSLPESLTKTNHKNSKSIQQSNDLQTNSKRLYSKKQTSSGSCFTEIESDGSVTPKPVRKFQHQTSAVLCSADSVADVPNRDVVDGEVFEDYFLPANNALKQKVILFGSTSERLHMPAFDLEDSNKRKGKRSLGKKRKHENIDIKDLLVGSSGPAPETHESRPECLSVATCELPRFEEIKLEASAKKQKTQTRLSSAVLSEGKYKSSIELSPANEKKTSTATSPVSSSAVNVNPQIQNCLETAPDPKHAIEKRPMGLKIVGKENERATDGSIERSPEMSSKPRHMKKDKFMKKNRSLVMTSMPTEKQEVVFQLVRNLGGFTVVDNVCESTTHVVSGSPRRTLNILLGIARGCWILSFEWVLWCLEHRQWVPEEPYELSDHFPAAPICRLQQHLSAGEHQQDLFQHQRPMFVSPHSQPPCNSLTELIQLCGGTVCRSVRQAGIFIGQYNGKKTEGSCSLSEQWILDCVTHLTLLPYENYVLE</sequence>
<feature type="domain" description="BRCT" evidence="2">
    <location>
        <begin position="747"/>
        <end position="829"/>
    </location>
</feature>
<dbReference type="GeneID" id="107679428"/>
<dbReference type="RefSeq" id="XP_016330456.1">
    <property type="nucleotide sequence ID" value="XM_016474970.1"/>
</dbReference>
<accession>A0A671NNV9</accession>
<gene>
    <name evidence="3" type="primary">mcph1</name>
</gene>
<dbReference type="CDD" id="cd17751">
    <property type="entry name" value="BRCT_microcephalin_rpt3"/>
    <property type="match status" value="1"/>
</dbReference>